<dbReference type="EMBL" id="JAFFHB010000007">
    <property type="protein sequence ID" value="KAK4664251.1"/>
    <property type="molecule type" value="Genomic_DNA"/>
</dbReference>
<accession>A0ABR0H8P3</accession>
<protein>
    <recommendedName>
        <fullName evidence="2">AAA+ ATPase lid domain-containing protein</fullName>
    </recommendedName>
</protein>
<gene>
    <name evidence="3" type="ORF">QC763_503915</name>
</gene>
<organism evidence="3 4">
    <name type="scientific">Podospora pseudopauciseta</name>
    <dbReference type="NCBI Taxonomy" id="2093780"/>
    <lineage>
        <taxon>Eukaryota</taxon>
        <taxon>Fungi</taxon>
        <taxon>Dikarya</taxon>
        <taxon>Ascomycota</taxon>
        <taxon>Pezizomycotina</taxon>
        <taxon>Sordariomycetes</taxon>
        <taxon>Sordariomycetidae</taxon>
        <taxon>Sordariales</taxon>
        <taxon>Podosporaceae</taxon>
        <taxon>Podospora</taxon>
    </lineage>
</organism>
<evidence type="ECO:0000313" key="3">
    <source>
        <dbReference type="EMBL" id="KAK4664251.1"/>
    </source>
</evidence>
<reference evidence="3 4" key="1">
    <citation type="journal article" date="2023" name="bioRxiv">
        <title>High-quality genome assemblies of four members of thePodospora anserinaspecies complex.</title>
        <authorList>
            <person name="Ament-Velasquez S.L."/>
            <person name="Vogan A.A."/>
            <person name="Wallerman O."/>
            <person name="Hartmann F."/>
            <person name="Gautier V."/>
            <person name="Silar P."/>
            <person name="Giraud T."/>
            <person name="Johannesson H."/>
        </authorList>
    </citation>
    <scope>NUCLEOTIDE SEQUENCE [LARGE SCALE GENOMIC DNA]</scope>
    <source>
        <strain evidence="3 4">CBS 411.78</strain>
    </source>
</reference>
<feature type="compositionally biased region" description="Acidic residues" evidence="1">
    <location>
        <begin position="230"/>
        <end position="241"/>
    </location>
</feature>
<keyword evidence="4" id="KW-1185">Reference proteome</keyword>
<dbReference type="Pfam" id="PF23232">
    <property type="entry name" value="AAA_lid_13"/>
    <property type="match status" value="1"/>
</dbReference>
<feature type="compositionally biased region" description="Basic and acidic residues" evidence="1">
    <location>
        <begin position="208"/>
        <end position="229"/>
    </location>
</feature>
<dbReference type="PANTHER" id="PTHR46411">
    <property type="entry name" value="FAMILY ATPASE, PUTATIVE-RELATED"/>
    <property type="match status" value="1"/>
</dbReference>
<comment type="caution">
    <text evidence="3">The sequence shown here is derived from an EMBL/GenBank/DDBJ whole genome shotgun (WGS) entry which is preliminary data.</text>
</comment>
<feature type="compositionally biased region" description="Acidic residues" evidence="1">
    <location>
        <begin position="249"/>
        <end position="261"/>
    </location>
</feature>
<evidence type="ECO:0000256" key="1">
    <source>
        <dbReference type="SAM" id="MobiDB-lite"/>
    </source>
</evidence>
<name>A0ABR0H8P3_9PEZI</name>
<dbReference type="RefSeq" id="XP_062764217.1">
    <property type="nucleotide sequence ID" value="XM_062912978.1"/>
</dbReference>
<dbReference type="GeneID" id="87933321"/>
<dbReference type="Proteomes" id="UP001326199">
    <property type="component" value="Unassembled WGS sequence"/>
</dbReference>
<feature type="compositionally biased region" description="Basic and acidic residues" evidence="1">
    <location>
        <begin position="273"/>
        <end position="286"/>
    </location>
</feature>
<sequence>MAIAVEGDPTIRRGLGSLLAESQNSFVNDHLRPKMLHLLPGTVPGFSLRNRKWGRLSQVEHNYGWDDLVLPPGHRKVVQAMVETHATYKPDGHPATGNGRGAWKRSDQTIEIFRHNFERLEKTNEGRQEHNLPPFEYKDQQGRIVEWANEQWKTLRWNGRQIRNAFQTVMALAEFKAKRKQTSDGQDPRSVLTKRCFEIVPNQQGGLTKREQAGEDNSMRKIKKNKDYFDSDESEADDSEEAESKDQTETEEDSDEEEPDEQDKRKGSKTGKKCKDTKGKKSEGRKGGSNKKKKGKKAGSDEDEDGRMMTKNGCAFSFPTN</sequence>
<proteinExistence type="predicted"/>
<evidence type="ECO:0000259" key="2">
    <source>
        <dbReference type="Pfam" id="PF23232"/>
    </source>
</evidence>
<feature type="compositionally biased region" description="Basic residues" evidence="1">
    <location>
        <begin position="288"/>
        <end position="297"/>
    </location>
</feature>
<dbReference type="InterPro" id="IPR056599">
    <property type="entry name" value="AAA_lid_fung"/>
</dbReference>
<feature type="domain" description="AAA+ ATPase lid" evidence="2">
    <location>
        <begin position="107"/>
        <end position="198"/>
    </location>
</feature>
<feature type="region of interest" description="Disordered" evidence="1">
    <location>
        <begin position="203"/>
        <end position="321"/>
    </location>
</feature>
<evidence type="ECO:0000313" key="4">
    <source>
        <dbReference type="Proteomes" id="UP001326199"/>
    </source>
</evidence>
<dbReference type="PANTHER" id="PTHR46411:SF2">
    <property type="entry name" value="AAA+ ATPASE DOMAIN-CONTAINING PROTEIN"/>
    <property type="match status" value="1"/>
</dbReference>